<keyword evidence="3 5" id="KW-1133">Transmembrane helix</keyword>
<keyword evidence="4 5" id="KW-0472">Membrane</keyword>
<dbReference type="SUPFAM" id="SSF144091">
    <property type="entry name" value="Rhomboid-like"/>
    <property type="match status" value="1"/>
</dbReference>
<sequence length="259" mass="29444">MRSDSWTNTQRSWLQTGFPFTIALMVLKFLSLFLGTAAPLAAFGSYLGFIAPDSLFRPWTFLTYAALSELPFLHFLFDIGLTYFFCSSIERAWGTSKFALFFGALTLTTSLSLFFGALGLRQVFVADALIPIAACGVAWGMLNAEEQVNLMFIPMRGIHMAAIAVCYIMFQYAQTNGWLGVPFSLLSCLLAFYWVRNSWQYGFGKLLPGVSRVAKRPNLRIVPPPKPKDDRFTPRDLNPSHWLKKRNERKKFEKLMRDD</sequence>
<dbReference type="Gene3D" id="1.20.1540.10">
    <property type="entry name" value="Rhomboid-like"/>
    <property type="match status" value="1"/>
</dbReference>
<evidence type="ECO:0000256" key="5">
    <source>
        <dbReference type="SAM" id="Phobius"/>
    </source>
</evidence>
<comment type="subcellular location">
    <subcellularLocation>
        <location evidence="1">Membrane</location>
        <topology evidence="1">Multi-pass membrane protein</topology>
    </subcellularLocation>
</comment>
<feature type="transmembrane region" description="Helical" evidence="5">
    <location>
        <begin position="20"/>
        <end position="49"/>
    </location>
</feature>
<dbReference type="InParanoid" id="A0A2S8SQQ1"/>
<feature type="transmembrane region" description="Helical" evidence="5">
    <location>
        <begin position="176"/>
        <end position="195"/>
    </location>
</feature>
<dbReference type="GO" id="GO:0006890">
    <property type="term" value="P:retrograde vesicle-mediated transport, Golgi to endoplasmic reticulum"/>
    <property type="evidence" value="ECO:0007669"/>
    <property type="project" value="InterPro"/>
</dbReference>
<comment type="caution">
    <text evidence="6">The sequence shown here is derived from an EMBL/GenBank/DDBJ whole genome shotgun (WGS) entry which is preliminary data.</text>
</comment>
<keyword evidence="2 5" id="KW-0812">Transmembrane</keyword>
<feature type="transmembrane region" description="Helical" evidence="5">
    <location>
        <begin position="98"/>
        <end position="118"/>
    </location>
</feature>
<evidence type="ECO:0000256" key="3">
    <source>
        <dbReference type="ARBA" id="ARBA00022989"/>
    </source>
</evidence>
<reference evidence="6 7" key="1">
    <citation type="journal article" date="2018" name="Syst. Appl. Microbiol.">
        <title>Abditibacterium utsteinense sp. nov., the first cultivated member of candidate phylum FBP, isolated from ice-free Antarctic soil samples.</title>
        <authorList>
            <person name="Tahon G."/>
            <person name="Tytgat B."/>
            <person name="Lebbe L."/>
            <person name="Carlier A."/>
            <person name="Willems A."/>
        </authorList>
    </citation>
    <scope>NUCLEOTIDE SEQUENCE [LARGE SCALE GENOMIC DNA]</scope>
    <source>
        <strain evidence="6 7">LMG 29911</strain>
    </source>
</reference>
<dbReference type="EMBL" id="NIGF01000015">
    <property type="protein sequence ID" value="PQV63134.1"/>
    <property type="molecule type" value="Genomic_DNA"/>
</dbReference>
<organism evidence="6 7">
    <name type="scientific">Abditibacterium utsteinense</name>
    <dbReference type="NCBI Taxonomy" id="1960156"/>
    <lineage>
        <taxon>Bacteria</taxon>
        <taxon>Pseudomonadati</taxon>
        <taxon>Abditibacteriota</taxon>
        <taxon>Abditibacteriia</taxon>
        <taxon>Abditibacteriales</taxon>
        <taxon>Abditibacteriaceae</taxon>
        <taxon>Abditibacterium</taxon>
    </lineage>
</organism>
<evidence type="ECO:0000256" key="2">
    <source>
        <dbReference type="ARBA" id="ARBA00022692"/>
    </source>
</evidence>
<gene>
    <name evidence="6" type="ORF">B1R32_11541</name>
</gene>
<dbReference type="InterPro" id="IPR013861">
    <property type="entry name" value="TMEM115/Pdh1/Rbl19"/>
</dbReference>
<dbReference type="SMART" id="SM01160">
    <property type="entry name" value="DUF1751"/>
    <property type="match status" value="1"/>
</dbReference>
<evidence type="ECO:0000256" key="1">
    <source>
        <dbReference type="ARBA" id="ARBA00004141"/>
    </source>
</evidence>
<evidence type="ECO:0000313" key="6">
    <source>
        <dbReference type="EMBL" id="PQV63134.1"/>
    </source>
</evidence>
<accession>A0A2S8SQQ1</accession>
<keyword evidence="7" id="KW-1185">Reference proteome</keyword>
<dbReference type="InterPro" id="IPR035952">
    <property type="entry name" value="Rhomboid-like_sf"/>
</dbReference>
<protein>
    <submittedName>
        <fullName evidence="6">Integral membrane protein (DUF1751)</fullName>
    </submittedName>
</protein>
<dbReference type="GO" id="GO:0016020">
    <property type="term" value="C:membrane"/>
    <property type="evidence" value="ECO:0007669"/>
    <property type="project" value="UniProtKB-SubCell"/>
</dbReference>
<dbReference type="RefSeq" id="WP_106380722.1">
    <property type="nucleotide sequence ID" value="NZ_NIGF01000015.1"/>
</dbReference>
<feature type="transmembrane region" description="Helical" evidence="5">
    <location>
        <begin position="61"/>
        <end position="86"/>
    </location>
</feature>
<feature type="transmembrane region" description="Helical" evidence="5">
    <location>
        <begin position="124"/>
        <end position="142"/>
    </location>
</feature>
<dbReference type="Pfam" id="PF08551">
    <property type="entry name" value="DUF1751"/>
    <property type="match status" value="1"/>
</dbReference>
<name>A0A2S8SQQ1_9BACT</name>
<feature type="transmembrane region" description="Helical" evidence="5">
    <location>
        <begin position="149"/>
        <end position="170"/>
    </location>
</feature>
<proteinExistence type="predicted"/>
<evidence type="ECO:0000256" key="4">
    <source>
        <dbReference type="ARBA" id="ARBA00023136"/>
    </source>
</evidence>
<evidence type="ECO:0000313" key="7">
    <source>
        <dbReference type="Proteomes" id="UP000237684"/>
    </source>
</evidence>
<dbReference type="Proteomes" id="UP000237684">
    <property type="component" value="Unassembled WGS sequence"/>
</dbReference>
<dbReference type="AlphaFoldDB" id="A0A2S8SQQ1"/>